<dbReference type="PROSITE" id="PS00379">
    <property type="entry name" value="CDP_ALCOHOL_P_TRANSF"/>
    <property type="match status" value="1"/>
</dbReference>
<feature type="transmembrane region" description="Helical" evidence="17">
    <location>
        <begin position="63"/>
        <end position="79"/>
    </location>
</feature>
<comment type="catalytic activity">
    <reaction evidence="1">
        <text>a CDP-1,2-diacyl-sn-glycerol + L-serine = a 1,2-diacyl-sn-glycero-3-phospho-L-serine + CMP + H(+)</text>
        <dbReference type="Rhea" id="RHEA:16913"/>
        <dbReference type="ChEBI" id="CHEBI:15378"/>
        <dbReference type="ChEBI" id="CHEBI:33384"/>
        <dbReference type="ChEBI" id="CHEBI:57262"/>
        <dbReference type="ChEBI" id="CHEBI:58332"/>
        <dbReference type="ChEBI" id="CHEBI:60377"/>
        <dbReference type="EC" id="2.7.8.8"/>
    </reaction>
</comment>
<comment type="subcellular location">
    <subcellularLocation>
        <location evidence="3">Endomembrane system</location>
    </subcellularLocation>
    <subcellularLocation>
        <location evidence="2">Membrane</location>
        <topology evidence="2">Multi-pass membrane protein</topology>
    </subcellularLocation>
</comment>
<gene>
    <name evidence="18" type="ORF">CLV63_106232</name>
</gene>
<dbReference type="InterPro" id="IPR048254">
    <property type="entry name" value="CDP_ALCOHOL_P_TRANSF_CS"/>
</dbReference>
<evidence type="ECO:0000256" key="13">
    <source>
        <dbReference type="ARBA" id="ARBA00023209"/>
    </source>
</evidence>
<keyword evidence="11" id="KW-0443">Lipid metabolism</keyword>
<organism evidence="18 19">
    <name type="scientific">Murinocardiopsis flavida</name>
    <dbReference type="NCBI Taxonomy" id="645275"/>
    <lineage>
        <taxon>Bacteria</taxon>
        <taxon>Bacillati</taxon>
        <taxon>Actinomycetota</taxon>
        <taxon>Actinomycetes</taxon>
        <taxon>Streptosporangiales</taxon>
        <taxon>Nocardiopsidaceae</taxon>
        <taxon>Murinocardiopsis</taxon>
    </lineage>
</organism>
<evidence type="ECO:0000256" key="6">
    <source>
        <dbReference type="ARBA" id="ARBA00017171"/>
    </source>
</evidence>
<evidence type="ECO:0000313" key="18">
    <source>
        <dbReference type="EMBL" id="PSK98184.1"/>
    </source>
</evidence>
<evidence type="ECO:0000256" key="1">
    <source>
        <dbReference type="ARBA" id="ARBA00000287"/>
    </source>
</evidence>
<evidence type="ECO:0000256" key="3">
    <source>
        <dbReference type="ARBA" id="ARBA00004308"/>
    </source>
</evidence>
<evidence type="ECO:0000256" key="16">
    <source>
        <dbReference type="RuleBase" id="RU003750"/>
    </source>
</evidence>
<keyword evidence="12 17" id="KW-0472">Membrane</keyword>
<dbReference type="InterPro" id="IPR004533">
    <property type="entry name" value="CDP-diaglyc--ser_O-PTrfase"/>
</dbReference>
<feature type="transmembrane region" description="Helical" evidence="17">
    <location>
        <begin position="125"/>
        <end position="144"/>
    </location>
</feature>
<dbReference type="InterPro" id="IPR000462">
    <property type="entry name" value="CDP-OH_P_trans"/>
</dbReference>
<evidence type="ECO:0000256" key="12">
    <source>
        <dbReference type="ARBA" id="ARBA00023136"/>
    </source>
</evidence>
<evidence type="ECO:0000256" key="15">
    <source>
        <dbReference type="ARBA" id="ARBA00032361"/>
    </source>
</evidence>
<dbReference type="GO" id="GO:0016020">
    <property type="term" value="C:membrane"/>
    <property type="evidence" value="ECO:0007669"/>
    <property type="project" value="UniProtKB-SubCell"/>
</dbReference>
<dbReference type="GO" id="GO:0008654">
    <property type="term" value="P:phospholipid biosynthetic process"/>
    <property type="evidence" value="ECO:0007669"/>
    <property type="project" value="UniProtKB-KW"/>
</dbReference>
<feature type="transmembrane region" description="Helical" evidence="17">
    <location>
        <begin position="205"/>
        <end position="226"/>
    </location>
</feature>
<evidence type="ECO:0000256" key="9">
    <source>
        <dbReference type="ARBA" id="ARBA00022692"/>
    </source>
</evidence>
<evidence type="ECO:0000256" key="14">
    <source>
        <dbReference type="ARBA" id="ARBA00023264"/>
    </source>
</evidence>
<comment type="caution">
    <text evidence="18">The sequence shown here is derived from an EMBL/GenBank/DDBJ whole genome shotgun (WGS) entry which is preliminary data.</text>
</comment>
<dbReference type="Proteomes" id="UP000240542">
    <property type="component" value="Unassembled WGS sequence"/>
</dbReference>
<keyword evidence="13" id="KW-0594">Phospholipid biosynthesis</keyword>
<keyword evidence="14" id="KW-1208">Phospholipid metabolism</keyword>
<dbReference type="InterPro" id="IPR043130">
    <property type="entry name" value="CDP-OH_PTrfase_TM_dom"/>
</dbReference>
<evidence type="ECO:0000256" key="17">
    <source>
        <dbReference type="SAM" id="Phobius"/>
    </source>
</evidence>
<evidence type="ECO:0000256" key="11">
    <source>
        <dbReference type="ARBA" id="ARBA00023098"/>
    </source>
</evidence>
<name>A0A2P8DLU3_9ACTN</name>
<keyword evidence="19" id="KW-1185">Reference proteome</keyword>
<evidence type="ECO:0000256" key="4">
    <source>
        <dbReference type="ARBA" id="ARBA00010441"/>
    </source>
</evidence>
<dbReference type="Gene3D" id="1.20.120.1760">
    <property type="match status" value="1"/>
</dbReference>
<keyword evidence="10 17" id="KW-1133">Transmembrane helix</keyword>
<dbReference type="Pfam" id="PF01066">
    <property type="entry name" value="CDP-OH_P_transf"/>
    <property type="match status" value="1"/>
</dbReference>
<accession>A0A2P8DLU3</accession>
<comment type="similarity">
    <text evidence="4 16">Belongs to the CDP-alcohol phosphatidyltransferase class-I family.</text>
</comment>
<evidence type="ECO:0000256" key="2">
    <source>
        <dbReference type="ARBA" id="ARBA00004141"/>
    </source>
</evidence>
<protein>
    <recommendedName>
        <fullName evidence="6">CDP-diacylglycerol--serine O-phosphatidyltransferase</fullName>
        <ecNumber evidence="5">2.7.8.8</ecNumber>
    </recommendedName>
    <alternativeName>
        <fullName evidence="15">Phosphatidylserine synthase</fullName>
    </alternativeName>
</protein>
<keyword evidence="9 17" id="KW-0812">Transmembrane</keyword>
<feature type="transmembrane region" description="Helical" evidence="17">
    <location>
        <begin position="99"/>
        <end position="119"/>
    </location>
</feature>
<dbReference type="AlphaFoldDB" id="A0A2P8DLU3"/>
<keyword evidence="7" id="KW-0444">Lipid biosynthesis</keyword>
<dbReference type="GO" id="GO:0003882">
    <property type="term" value="F:CDP-diacylglycerol-serine O-phosphatidyltransferase activity"/>
    <property type="evidence" value="ECO:0007669"/>
    <property type="project" value="UniProtKB-EC"/>
</dbReference>
<feature type="transmembrane region" description="Helical" evidence="17">
    <location>
        <begin position="232"/>
        <end position="254"/>
    </location>
</feature>
<evidence type="ECO:0000256" key="8">
    <source>
        <dbReference type="ARBA" id="ARBA00022679"/>
    </source>
</evidence>
<dbReference type="NCBIfam" id="TIGR00473">
    <property type="entry name" value="pssA"/>
    <property type="match status" value="1"/>
</dbReference>
<dbReference type="GO" id="GO:0012505">
    <property type="term" value="C:endomembrane system"/>
    <property type="evidence" value="ECO:0007669"/>
    <property type="project" value="UniProtKB-SubCell"/>
</dbReference>
<proteinExistence type="inferred from homology"/>
<dbReference type="EMBL" id="PYGA01000006">
    <property type="protein sequence ID" value="PSK98184.1"/>
    <property type="molecule type" value="Genomic_DNA"/>
</dbReference>
<evidence type="ECO:0000256" key="10">
    <source>
        <dbReference type="ARBA" id="ARBA00022989"/>
    </source>
</evidence>
<evidence type="ECO:0000313" key="19">
    <source>
        <dbReference type="Proteomes" id="UP000240542"/>
    </source>
</evidence>
<reference evidence="18 19" key="1">
    <citation type="submission" date="2018-03" db="EMBL/GenBank/DDBJ databases">
        <title>Genomic Encyclopedia of Archaeal and Bacterial Type Strains, Phase II (KMG-II): from individual species to whole genera.</title>
        <authorList>
            <person name="Goeker M."/>
        </authorList>
    </citation>
    <scope>NUCLEOTIDE SEQUENCE [LARGE SCALE GENOMIC DNA]</scope>
    <source>
        <strain evidence="18 19">DSM 45312</strain>
    </source>
</reference>
<keyword evidence="8 16" id="KW-0808">Transferase</keyword>
<evidence type="ECO:0000256" key="7">
    <source>
        <dbReference type="ARBA" id="ARBA00022516"/>
    </source>
</evidence>
<sequence length="273" mass="28546">MVAGTAPAGAVGGEPAPRMRLVLADYLTLGNALCGFMAVWHLAAAQVGQIAAGISGPLGRSELAVAVILLLLAAAFDLFDGRVARKLGGSGMGAELDNLADVISFGFAPAFFVVTWGTLGPEDRSVLPLVAAAAVLLAVVVRLARFSCQTPANDNFTGMPCPFGAMAVITVVLLDPPLYVGIGAVLLIAWLMVSQVEYPKPRGRTAYMVLAWIMVSVACLAGWAMDAPMADALLYAGAVPVLLLILLVPFYVLATRQQHRRDEEEALRAVGES</sequence>
<dbReference type="EC" id="2.7.8.8" evidence="5"/>
<feature type="transmembrane region" description="Helical" evidence="17">
    <location>
        <begin position="21"/>
        <end position="43"/>
    </location>
</feature>
<evidence type="ECO:0000256" key="5">
    <source>
        <dbReference type="ARBA" id="ARBA00013174"/>
    </source>
</evidence>